<proteinExistence type="inferred from homology"/>
<sequence length="580" mass="64120">MSDRQDNVEVTKNPKAPIVRYFSLLILNFLVEWIPGLSKFLFYDSGFTALRKFKYDDSLTAIPLPLPKEEFGLNKVEHSVVGLEIFEEKENKAEPIGSTEYLTAWHFREAYLSGRITPSQVAKNLIAKIEAAHTFTSPTEPSIEGFYQYDHDEILRQAEESTARYAQNESLGPLDGVPVGIKDEIDVKGFETRVGTAFINRGNKAQQDATLVRRLREKGAIIVGKTSMHELGMDITGNNPVAKTPRNPYDPNHYCGGSSGGSAAVVAAGLCPISIGCDGGGSIRVPASFCGLYGLKPTTGRVPSKGTFPLTFTCGVSGPFASSAADLALTYYAIAGKDPEDPNTYHQPSPTLYGFYLTNTLTDLKIGIYSAWNQQVQNSAITTALHEFIDAFKLRGAQIVEIEIPELEEARNAHLIAILSEIHHIVNRYKEHRNKLTYPNRILHVILEHLAVSDYIQSQQVRTRIMRHLSNLFENSVDLILTPTSGITAPQIHPRALSYGEVNSNVTGNAIRFVQLANFTGIPGINVPAGYDEKGLPIGLQFMARWYNEALLLRVANVSQEILGDRRKQPGKELWFGDLL</sequence>
<dbReference type="PANTHER" id="PTHR11895:SF67">
    <property type="entry name" value="AMIDASE DOMAIN-CONTAINING PROTEIN"/>
    <property type="match status" value="1"/>
</dbReference>
<organism evidence="4 5">
    <name type="scientific">Ambispora leptoticha</name>
    <dbReference type="NCBI Taxonomy" id="144679"/>
    <lineage>
        <taxon>Eukaryota</taxon>
        <taxon>Fungi</taxon>
        <taxon>Fungi incertae sedis</taxon>
        <taxon>Mucoromycota</taxon>
        <taxon>Glomeromycotina</taxon>
        <taxon>Glomeromycetes</taxon>
        <taxon>Archaeosporales</taxon>
        <taxon>Ambisporaceae</taxon>
        <taxon>Ambispora</taxon>
    </lineage>
</organism>
<dbReference type="InterPro" id="IPR023631">
    <property type="entry name" value="Amidase_dom"/>
</dbReference>
<keyword evidence="2" id="KW-0812">Transmembrane</keyword>
<dbReference type="OrthoDB" id="566138at2759"/>
<dbReference type="InterPro" id="IPR020556">
    <property type="entry name" value="Amidase_CS"/>
</dbReference>
<comment type="caution">
    <text evidence="4">The sequence shown here is derived from an EMBL/GenBank/DDBJ whole genome shotgun (WGS) entry which is preliminary data.</text>
</comment>
<feature type="domain" description="Amidase" evidence="3">
    <location>
        <begin position="140"/>
        <end position="553"/>
    </location>
</feature>
<dbReference type="SUPFAM" id="SSF75304">
    <property type="entry name" value="Amidase signature (AS) enzymes"/>
    <property type="match status" value="1"/>
</dbReference>
<comment type="similarity">
    <text evidence="1">Belongs to the amidase family.</text>
</comment>
<dbReference type="PANTHER" id="PTHR11895">
    <property type="entry name" value="TRANSAMIDASE"/>
    <property type="match status" value="1"/>
</dbReference>
<dbReference type="PROSITE" id="PS00571">
    <property type="entry name" value="AMIDASES"/>
    <property type="match status" value="1"/>
</dbReference>
<keyword evidence="2" id="KW-1133">Transmembrane helix</keyword>
<gene>
    <name evidence="4" type="ORF">ALEPTO_LOCUS4333</name>
</gene>
<keyword evidence="2" id="KW-0472">Membrane</keyword>
<dbReference type="EMBL" id="CAJVPS010000981">
    <property type="protein sequence ID" value="CAG8518345.1"/>
    <property type="molecule type" value="Genomic_DNA"/>
</dbReference>
<name>A0A9N9F9S5_9GLOM</name>
<evidence type="ECO:0000259" key="3">
    <source>
        <dbReference type="Pfam" id="PF01425"/>
    </source>
</evidence>
<dbReference type="Gene3D" id="3.90.1300.10">
    <property type="entry name" value="Amidase signature (AS) domain"/>
    <property type="match status" value="1"/>
</dbReference>
<dbReference type="InterPro" id="IPR000120">
    <property type="entry name" value="Amidase"/>
</dbReference>
<dbReference type="GO" id="GO:0003824">
    <property type="term" value="F:catalytic activity"/>
    <property type="evidence" value="ECO:0007669"/>
    <property type="project" value="InterPro"/>
</dbReference>
<dbReference type="InterPro" id="IPR036928">
    <property type="entry name" value="AS_sf"/>
</dbReference>
<protein>
    <submittedName>
        <fullName evidence="4">3874_t:CDS:1</fullName>
    </submittedName>
</protein>
<dbReference type="Pfam" id="PF01425">
    <property type="entry name" value="Amidase"/>
    <property type="match status" value="1"/>
</dbReference>
<dbReference type="AlphaFoldDB" id="A0A9N9F9S5"/>
<evidence type="ECO:0000313" key="5">
    <source>
        <dbReference type="Proteomes" id="UP000789508"/>
    </source>
</evidence>
<reference evidence="4" key="1">
    <citation type="submission" date="2021-06" db="EMBL/GenBank/DDBJ databases">
        <authorList>
            <person name="Kallberg Y."/>
            <person name="Tangrot J."/>
            <person name="Rosling A."/>
        </authorList>
    </citation>
    <scope>NUCLEOTIDE SEQUENCE</scope>
    <source>
        <strain evidence="4">FL130A</strain>
    </source>
</reference>
<evidence type="ECO:0000256" key="2">
    <source>
        <dbReference type="SAM" id="Phobius"/>
    </source>
</evidence>
<dbReference type="Proteomes" id="UP000789508">
    <property type="component" value="Unassembled WGS sequence"/>
</dbReference>
<accession>A0A9N9F9S5</accession>
<keyword evidence="5" id="KW-1185">Reference proteome</keyword>
<feature type="transmembrane region" description="Helical" evidence="2">
    <location>
        <begin position="21"/>
        <end position="43"/>
    </location>
</feature>
<evidence type="ECO:0000256" key="1">
    <source>
        <dbReference type="ARBA" id="ARBA00009199"/>
    </source>
</evidence>
<evidence type="ECO:0000313" key="4">
    <source>
        <dbReference type="EMBL" id="CAG8518345.1"/>
    </source>
</evidence>